<evidence type="ECO:0000256" key="5">
    <source>
        <dbReference type="SAM" id="MobiDB-lite"/>
    </source>
</evidence>
<dbReference type="GO" id="GO:0006508">
    <property type="term" value="P:proteolysis"/>
    <property type="evidence" value="ECO:0007669"/>
    <property type="project" value="UniProtKB-KW"/>
</dbReference>
<reference evidence="7" key="2">
    <citation type="submission" date="2021-04" db="EMBL/GenBank/DDBJ databases">
        <authorList>
            <person name="Dong X."/>
        </authorList>
    </citation>
    <scope>NUCLEOTIDE SEQUENCE</scope>
    <source>
        <strain evidence="7">LLY</strain>
    </source>
</reference>
<dbReference type="Gene3D" id="3.40.390.10">
    <property type="entry name" value="Collagenase (Catalytic Domain)"/>
    <property type="match status" value="1"/>
</dbReference>
<sequence length="32" mass="3674">MHEIGHEIGMKHTMQEGSVMHPWGMKRGKISL</sequence>
<keyword evidence="1" id="KW-0645">Protease</keyword>
<feature type="region of interest" description="Disordered" evidence="5">
    <location>
        <begin position="1"/>
        <end position="32"/>
    </location>
</feature>
<protein>
    <submittedName>
        <fullName evidence="7">Matrixin family metalloprotease</fullName>
        <ecNumber evidence="7">3.4.24.-</ecNumber>
    </submittedName>
</protein>
<keyword evidence="3 7" id="KW-0378">Hydrolase</keyword>
<proteinExistence type="predicted"/>
<keyword evidence="4" id="KW-0862">Zinc</keyword>
<dbReference type="GO" id="GO:0008270">
    <property type="term" value="F:zinc ion binding"/>
    <property type="evidence" value="ECO:0007669"/>
    <property type="project" value="InterPro"/>
</dbReference>
<dbReference type="SUPFAM" id="SSF55486">
    <property type="entry name" value="Metalloproteases ('zincins'), catalytic domain"/>
    <property type="match status" value="1"/>
</dbReference>
<evidence type="ECO:0000256" key="1">
    <source>
        <dbReference type="ARBA" id="ARBA00022670"/>
    </source>
</evidence>
<keyword evidence="8" id="KW-1185">Reference proteome</keyword>
<dbReference type="Pfam" id="PF00413">
    <property type="entry name" value="Peptidase_M10"/>
    <property type="match status" value="1"/>
</dbReference>
<evidence type="ECO:0000256" key="2">
    <source>
        <dbReference type="ARBA" id="ARBA00022723"/>
    </source>
</evidence>
<evidence type="ECO:0000256" key="4">
    <source>
        <dbReference type="ARBA" id="ARBA00022833"/>
    </source>
</evidence>
<organism evidence="7 8">
    <name type="scientific">Methanococcoides seepicolus</name>
    <dbReference type="NCBI Taxonomy" id="2828780"/>
    <lineage>
        <taxon>Archaea</taxon>
        <taxon>Methanobacteriati</taxon>
        <taxon>Methanobacteriota</taxon>
        <taxon>Stenosarchaea group</taxon>
        <taxon>Methanomicrobia</taxon>
        <taxon>Methanosarcinales</taxon>
        <taxon>Methanosarcinaceae</taxon>
        <taxon>Methanococcoides</taxon>
    </lineage>
</organism>
<dbReference type="GO" id="GO:0004222">
    <property type="term" value="F:metalloendopeptidase activity"/>
    <property type="evidence" value="ECO:0007669"/>
    <property type="project" value="InterPro"/>
</dbReference>
<accession>A0A9E5DBM9</accession>
<dbReference type="InterPro" id="IPR001818">
    <property type="entry name" value="Pept_M10_metallopeptidase"/>
</dbReference>
<dbReference type="EC" id="3.4.24.-" evidence="7"/>
<dbReference type="AlphaFoldDB" id="A0A9E5DBM9"/>
<keyword evidence="7" id="KW-0482">Metalloprotease</keyword>
<comment type="caution">
    <text evidence="7">The sequence shown here is derived from an EMBL/GenBank/DDBJ whole genome shotgun (WGS) entry which is preliminary data.</text>
</comment>
<evidence type="ECO:0000313" key="7">
    <source>
        <dbReference type="EMBL" id="MCM1987266.1"/>
    </source>
</evidence>
<reference evidence="7" key="1">
    <citation type="journal article" date="2021" name="mSystems">
        <title>Bacteria and Archaea Synergistically Convert Glycine Betaine to Biogenic Methane in the Formosa Cold Seep of the South China Sea.</title>
        <authorList>
            <person name="Li L."/>
            <person name="Zhang W."/>
            <person name="Zhang S."/>
            <person name="Song L."/>
            <person name="Sun Q."/>
            <person name="Zhang H."/>
            <person name="Xiang H."/>
            <person name="Dong X."/>
        </authorList>
    </citation>
    <scope>NUCLEOTIDE SEQUENCE</scope>
    <source>
        <strain evidence="7">LLY</strain>
    </source>
</reference>
<evidence type="ECO:0000259" key="6">
    <source>
        <dbReference type="Pfam" id="PF00413"/>
    </source>
</evidence>
<feature type="domain" description="Peptidase M10 metallopeptidase" evidence="6">
    <location>
        <begin position="1"/>
        <end position="24"/>
    </location>
</feature>
<dbReference type="EMBL" id="JAGSOI010000041">
    <property type="protein sequence ID" value="MCM1987266.1"/>
    <property type="molecule type" value="Genomic_DNA"/>
</dbReference>
<name>A0A9E5DBM9_9EURY</name>
<gene>
    <name evidence="7" type="ORF">KDK67_09775</name>
</gene>
<dbReference type="GO" id="GO:0031012">
    <property type="term" value="C:extracellular matrix"/>
    <property type="evidence" value="ECO:0007669"/>
    <property type="project" value="InterPro"/>
</dbReference>
<dbReference type="InterPro" id="IPR024079">
    <property type="entry name" value="MetalloPept_cat_dom_sf"/>
</dbReference>
<evidence type="ECO:0000313" key="8">
    <source>
        <dbReference type="Proteomes" id="UP001056766"/>
    </source>
</evidence>
<keyword evidence="2" id="KW-0479">Metal-binding</keyword>
<feature type="compositionally biased region" description="Basic and acidic residues" evidence="5">
    <location>
        <begin position="1"/>
        <end position="14"/>
    </location>
</feature>
<evidence type="ECO:0000256" key="3">
    <source>
        <dbReference type="ARBA" id="ARBA00022801"/>
    </source>
</evidence>
<dbReference type="Proteomes" id="UP001056766">
    <property type="component" value="Unassembled WGS sequence"/>
</dbReference>